<proteinExistence type="predicted"/>
<dbReference type="RefSeq" id="XP_016513473.1">
    <property type="nucleotide sequence ID" value="XM_016657987.1"/>
</dbReference>
<protein>
    <submittedName>
        <fullName evidence="2">Uncharacterized protein</fullName>
    </submittedName>
</protein>
<dbReference type="PANTHER" id="PTHR35046">
    <property type="entry name" value="ZINC KNUCKLE (CCHC-TYPE) FAMILY PROTEIN"/>
    <property type="match status" value="1"/>
</dbReference>
<evidence type="ECO:0000313" key="2">
    <source>
        <dbReference type="RefSeq" id="XP_016513473.1"/>
    </source>
</evidence>
<organism evidence="2">
    <name type="scientific">Nicotiana tabacum</name>
    <name type="common">Common tobacco</name>
    <dbReference type="NCBI Taxonomy" id="4097"/>
    <lineage>
        <taxon>Eukaryota</taxon>
        <taxon>Viridiplantae</taxon>
        <taxon>Streptophyta</taxon>
        <taxon>Embryophyta</taxon>
        <taxon>Tracheophyta</taxon>
        <taxon>Spermatophyta</taxon>
        <taxon>Magnoliopsida</taxon>
        <taxon>eudicotyledons</taxon>
        <taxon>Gunneridae</taxon>
        <taxon>Pentapetalae</taxon>
        <taxon>asterids</taxon>
        <taxon>lamiids</taxon>
        <taxon>Solanales</taxon>
        <taxon>Solanaceae</taxon>
        <taxon>Nicotianoideae</taxon>
        <taxon>Nicotianeae</taxon>
        <taxon>Nicotiana</taxon>
    </lineage>
</organism>
<dbReference type="PANTHER" id="PTHR35046:SF21">
    <property type="entry name" value="RETROTRANSPOSON GAG DOMAIN-CONTAINING PROTEIN-RELATED"/>
    <property type="match status" value="1"/>
</dbReference>
<evidence type="ECO:0000256" key="1">
    <source>
        <dbReference type="SAM" id="MobiDB-lite"/>
    </source>
</evidence>
<dbReference type="KEGG" id="nta:107830442"/>
<accession>A0A1S4DJC1</accession>
<dbReference type="AlphaFoldDB" id="A0A1S4DJC1"/>
<feature type="region of interest" description="Disordered" evidence="1">
    <location>
        <begin position="99"/>
        <end position="131"/>
    </location>
</feature>
<sequence>MLSPYRLQWLNDSGELKVNKRCMIFLNIGRYVDDVLCDVVLIQACHILLGCPWQYDRNTFHDGRKNRYSLELNGKKYTLASLSPSQVFENQKRLREIMEKQRGEKKSELEGKEKKEGQELEKKERWSREREREINNLSKVVKEGLSDKKESFGERKEAKERKRRDFDDIFYEDIPNGLQPLHDIEQ</sequence>
<dbReference type="PaxDb" id="4097-A0A1S4DJC1"/>
<reference evidence="2" key="1">
    <citation type="submission" date="2025-08" db="UniProtKB">
        <authorList>
            <consortium name="RefSeq"/>
        </authorList>
    </citation>
    <scope>IDENTIFICATION</scope>
</reference>
<gene>
    <name evidence="2" type="primary">LOC107830442</name>
</gene>
<dbReference type="OrthoDB" id="1194562at2759"/>
<name>A0A1S4DJC1_TOBAC</name>
<dbReference type="OMA" id="YNDEALC"/>